<keyword evidence="1" id="KW-0472">Membrane</keyword>
<evidence type="ECO:0000256" key="1">
    <source>
        <dbReference type="SAM" id="Phobius"/>
    </source>
</evidence>
<feature type="transmembrane region" description="Helical" evidence="1">
    <location>
        <begin position="333"/>
        <end position="354"/>
    </location>
</feature>
<proteinExistence type="predicted"/>
<dbReference type="RefSeq" id="WP_117773396.1">
    <property type="nucleotide sequence ID" value="NZ_CP197593.1"/>
</dbReference>
<gene>
    <name evidence="2" type="ORF">DWV59_12080</name>
</gene>
<organism evidence="2 3">
    <name type="scientific">Bifidobacterium longum</name>
    <dbReference type="NCBI Taxonomy" id="216816"/>
    <lineage>
        <taxon>Bacteria</taxon>
        <taxon>Bacillati</taxon>
        <taxon>Actinomycetota</taxon>
        <taxon>Actinomycetes</taxon>
        <taxon>Bifidobacteriales</taxon>
        <taxon>Bifidobacteriaceae</taxon>
        <taxon>Bifidobacterium</taxon>
    </lineage>
</organism>
<dbReference type="Proteomes" id="UP000265775">
    <property type="component" value="Unassembled WGS sequence"/>
</dbReference>
<keyword evidence="1" id="KW-1133">Transmembrane helix</keyword>
<feature type="transmembrane region" description="Helical" evidence="1">
    <location>
        <begin position="94"/>
        <end position="114"/>
    </location>
</feature>
<name>A0A395XTX4_BIFLN</name>
<feature type="transmembrane region" description="Helical" evidence="1">
    <location>
        <begin position="38"/>
        <end position="56"/>
    </location>
</feature>
<sequence length="357" mass="39926">MPIPIDDIQYMLYLAGIAMGGAITGSLAWTGVATPVQAAVLGLLPMASVTPLVILWQRTDGGDIENRWHLPSLALLQTAALLTGRPWAWAAVGLAWPAWCVLSDLMGFGIMLLVGTWRERDGRMPALPSWTMTRIIDLGAWPRGWSDPMKAVRRGMRLHGWHAVKGERRMLRKHGSIAILHDLGFVLIHDDPDHTPEAFPDRAAKAWIRHVDGPYPMQDVLPPDADWRDSVARIAFGNALACTRRWMRRPPFERLDERCLQLRDHCQRIRYVYPERIWGECDDLACRLDRDVDTLSDTSRLTSRSSLLYVSCRALGTPLLPVGTFLLGHDGTLPAGVLMVTAGILLNMFGYIGMPRD</sequence>
<evidence type="ECO:0000313" key="2">
    <source>
        <dbReference type="EMBL" id="RGW62669.1"/>
    </source>
</evidence>
<feature type="transmembrane region" description="Helical" evidence="1">
    <location>
        <begin position="307"/>
        <end position="327"/>
    </location>
</feature>
<feature type="transmembrane region" description="Helical" evidence="1">
    <location>
        <begin position="12"/>
        <end position="32"/>
    </location>
</feature>
<dbReference type="AlphaFoldDB" id="A0A395XTX4"/>
<protein>
    <submittedName>
        <fullName evidence="2">Uncharacterized protein</fullName>
    </submittedName>
</protein>
<evidence type="ECO:0000313" key="3">
    <source>
        <dbReference type="Proteomes" id="UP000265775"/>
    </source>
</evidence>
<accession>A0A395XTX4</accession>
<dbReference type="EMBL" id="QSAR01000027">
    <property type="protein sequence ID" value="RGW62669.1"/>
    <property type="molecule type" value="Genomic_DNA"/>
</dbReference>
<keyword evidence="1" id="KW-0812">Transmembrane</keyword>
<reference evidence="2 3" key="1">
    <citation type="submission" date="2018-08" db="EMBL/GenBank/DDBJ databases">
        <title>A genome reference for cultivated species of the human gut microbiota.</title>
        <authorList>
            <person name="Zou Y."/>
            <person name="Xue W."/>
            <person name="Luo G."/>
        </authorList>
    </citation>
    <scope>NUCLEOTIDE SEQUENCE [LARGE SCALE GENOMIC DNA]</scope>
    <source>
        <strain evidence="2 3">AF11-12</strain>
    </source>
</reference>
<comment type="caution">
    <text evidence="2">The sequence shown here is derived from an EMBL/GenBank/DDBJ whole genome shotgun (WGS) entry which is preliminary data.</text>
</comment>